<sequence length="316" mass="32650">MSPVDAPRTLPRRRFAATSASVIAVALLALSGCSAANESSSDAGGGFVGQPAPDMPVNNGGASGGDGDFGGEEGAPTAPGDGRSVITTGWMYVTVDDPLEAAADAARIAERAGGRVDGRTEYAPNDNDAGGAELVLRIPSDDLQPTIDELKELGELEELSLSANDVTREVQDLDARITALDASLTRLLALLEQAENIDDLIALEATVSDRQGQLESLEAQRRSLGEQVALSTLTLTLGSEDVAPPSDPDSFVDGLRQGWDALVAFASGALVIAGVLLPWLLVLAVIGGIVWLSVRAARRRRGQRAPAEAGAQPPAP</sequence>
<dbReference type="OrthoDB" id="186919at2"/>
<keyword evidence="6" id="KW-1185">Reference proteome</keyword>
<feature type="signal peptide" evidence="3">
    <location>
        <begin position="1"/>
        <end position="35"/>
    </location>
</feature>
<feature type="transmembrane region" description="Helical" evidence="2">
    <location>
        <begin position="261"/>
        <end position="294"/>
    </location>
</feature>
<organism evidence="5 6">
    <name type="scientific">Microcella putealis</name>
    <dbReference type="NCBI Taxonomy" id="337005"/>
    <lineage>
        <taxon>Bacteria</taxon>
        <taxon>Bacillati</taxon>
        <taxon>Actinomycetota</taxon>
        <taxon>Actinomycetes</taxon>
        <taxon>Micrococcales</taxon>
        <taxon>Microbacteriaceae</taxon>
        <taxon>Microcella</taxon>
    </lineage>
</organism>
<feature type="region of interest" description="Disordered" evidence="1">
    <location>
        <begin position="39"/>
        <end position="83"/>
    </location>
</feature>
<feature type="domain" description="DUF4349" evidence="4">
    <location>
        <begin position="83"/>
        <end position="291"/>
    </location>
</feature>
<name>A0A4Q7LYB5_9MICO</name>
<dbReference type="EMBL" id="SGWW01000001">
    <property type="protein sequence ID" value="RZS59681.1"/>
    <property type="molecule type" value="Genomic_DNA"/>
</dbReference>
<dbReference type="RefSeq" id="WP_130484740.1">
    <property type="nucleotide sequence ID" value="NZ_SGWW01000001.1"/>
</dbReference>
<feature type="chain" id="PRO_5020926530" evidence="3">
    <location>
        <begin position="36"/>
        <end position="316"/>
    </location>
</feature>
<evidence type="ECO:0000259" key="4">
    <source>
        <dbReference type="Pfam" id="PF14257"/>
    </source>
</evidence>
<comment type="caution">
    <text evidence="5">The sequence shown here is derived from an EMBL/GenBank/DDBJ whole genome shotgun (WGS) entry which is preliminary data.</text>
</comment>
<evidence type="ECO:0000256" key="2">
    <source>
        <dbReference type="SAM" id="Phobius"/>
    </source>
</evidence>
<keyword evidence="3" id="KW-0732">Signal</keyword>
<keyword evidence="2" id="KW-0472">Membrane</keyword>
<reference evidence="5 6" key="1">
    <citation type="journal article" date="2015" name="Stand. Genomic Sci.">
        <title>Genomic Encyclopedia of Bacterial and Archaeal Type Strains, Phase III: the genomes of soil and plant-associated and newly described type strains.</title>
        <authorList>
            <person name="Whitman W.B."/>
            <person name="Woyke T."/>
            <person name="Klenk H.P."/>
            <person name="Zhou Y."/>
            <person name="Lilburn T.G."/>
            <person name="Beck B.J."/>
            <person name="De Vos P."/>
            <person name="Vandamme P."/>
            <person name="Eisen J.A."/>
            <person name="Garrity G."/>
            <person name="Hugenholtz P."/>
            <person name="Kyrpides N.C."/>
        </authorList>
    </citation>
    <scope>NUCLEOTIDE SEQUENCE [LARGE SCALE GENOMIC DNA]</scope>
    <source>
        <strain evidence="5 6">CV2</strain>
    </source>
</reference>
<proteinExistence type="predicted"/>
<evidence type="ECO:0000313" key="6">
    <source>
        <dbReference type="Proteomes" id="UP000293519"/>
    </source>
</evidence>
<keyword evidence="2" id="KW-0812">Transmembrane</keyword>
<evidence type="ECO:0000256" key="1">
    <source>
        <dbReference type="SAM" id="MobiDB-lite"/>
    </source>
</evidence>
<dbReference type="AlphaFoldDB" id="A0A4Q7LYB5"/>
<evidence type="ECO:0000313" key="5">
    <source>
        <dbReference type="EMBL" id="RZS59681.1"/>
    </source>
</evidence>
<dbReference type="Pfam" id="PF14257">
    <property type="entry name" value="DUF4349"/>
    <property type="match status" value="1"/>
</dbReference>
<protein>
    <submittedName>
        <fullName evidence="5">Uncharacterized protein DUF4349</fullName>
    </submittedName>
</protein>
<gene>
    <name evidence="5" type="ORF">EV141_0913</name>
</gene>
<dbReference type="Proteomes" id="UP000293519">
    <property type="component" value="Unassembled WGS sequence"/>
</dbReference>
<dbReference type="InterPro" id="IPR025645">
    <property type="entry name" value="DUF4349"/>
</dbReference>
<evidence type="ECO:0000256" key="3">
    <source>
        <dbReference type="SAM" id="SignalP"/>
    </source>
</evidence>
<accession>A0A4Q7LYB5</accession>
<keyword evidence="2" id="KW-1133">Transmembrane helix</keyword>